<organism evidence="3 4">
    <name type="scientific">Hohenbuehelia grisea</name>
    <dbReference type="NCBI Taxonomy" id="104357"/>
    <lineage>
        <taxon>Eukaryota</taxon>
        <taxon>Fungi</taxon>
        <taxon>Dikarya</taxon>
        <taxon>Basidiomycota</taxon>
        <taxon>Agaricomycotina</taxon>
        <taxon>Agaricomycetes</taxon>
        <taxon>Agaricomycetidae</taxon>
        <taxon>Agaricales</taxon>
        <taxon>Pleurotineae</taxon>
        <taxon>Pleurotaceae</taxon>
        <taxon>Hohenbuehelia</taxon>
    </lineage>
</organism>
<name>A0ABR3IZX8_9AGAR</name>
<reference evidence="4" key="1">
    <citation type="submission" date="2024-06" db="EMBL/GenBank/DDBJ databases">
        <title>Multi-omics analyses provide insights into the biosynthesis of the anticancer antibiotic pleurotin in Hohenbuehelia grisea.</title>
        <authorList>
            <person name="Weaver J.A."/>
            <person name="Alberti F."/>
        </authorList>
    </citation>
    <scope>NUCLEOTIDE SEQUENCE [LARGE SCALE GENOMIC DNA]</scope>
    <source>
        <strain evidence="4">T-177</strain>
    </source>
</reference>
<feature type="compositionally biased region" description="Polar residues" evidence="1">
    <location>
        <begin position="172"/>
        <end position="185"/>
    </location>
</feature>
<dbReference type="InterPro" id="IPR015943">
    <property type="entry name" value="WD40/YVTN_repeat-like_dom_sf"/>
</dbReference>
<dbReference type="SUPFAM" id="SSF50978">
    <property type="entry name" value="WD40 repeat-like"/>
    <property type="match status" value="1"/>
</dbReference>
<feature type="compositionally biased region" description="Low complexity" evidence="1">
    <location>
        <begin position="366"/>
        <end position="397"/>
    </location>
</feature>
<dbReference type="SMART" id="SM00320">
    <property type="entry name" value="WD40"/>
    <property type="match status" value="2"/>
</dbReference>
<feature type="compositionally biased region" description="Pro residues" evidence="1">
    <location>
        <begin position="100"/>
        <end position="123"/>
    </location>
</feature>
<feature type="compositionally biased region" description="Low complexity" evidence="1">
    <location>
        <begin position="328"/>
        <end position="340"/>
    </location>
</feature>
<comment type="caution">
    <text evidence="3">The sequence shown here is derived from an EMBL/GenBank/DDBJ whole genome shotgun (WGS) entry which is preliminary data.</text>
</comment>
<dbReference type="Proteomes" id="UP001556367">
    <property type="component" value="Unassembled WGS sequence"/>
</dbReference>
<gene>
    <name evidence="3" type="ORF">HGRIS_009039</name>
</gene>
<dbReference type="PANTHER" id="PTHR11200">
    <property type="entry name" value="INOSITOL 5-PHOSPHATASE"/>
    <property type="match status" value="1"/>
</dbReference>
<proteinExistence type="predicted"/>
<feature type="region of interest" description="Disordered" evidence="1">
    <location>
        <begin position="28"/>
        <end position="255"/>
    </location>
</feature>
<dbReference type="Pfam" id="PF22669">
    <property type="entry name" value="Exo_endo_phos2"/>
    <property type="match status" value="1"/>
</dbReference>
<feature type="compositionally biased region" description="Pro residues" evidence="1">
    <location>
        <begin position="416"/>
        <end position="427"/>
    </location>
</feature>
<dbReference type="Gene3D" id="3.60.10.10">
    <property type="entry name" value="Endonuclease/exonuclease/phosphatase"/>
    <property type="match status" value="1"/>
</dbReference>
<evidence type="ECO:0000259" key="2">
    <source>
        <dbReference type="Pfam" id="PF22669"/>
    </source>
</evidence>
<dbReference type="PANTHER" id="PTHR11200:SF240">
    <property type="entry name" value="INOSITOL POLYPHOSPHATE 5-PHOSPHATASE C9G1.10C-RELATED"/>
    <property type="match status" value="1"/>
</dbReference>
<dbReference type="InterPro" id="IPR000300">
    <property type="entry name" value="IPPc"/>
</dbReference>
<feature type="compositionally biased region" description="Low complexity" evidence="1">
    <location>
        <begin position="496"/>
        <end position="514"/>
    </location>
</feature>
<dbReference type="EMBL" id="JASNQZ010000012">
    <property type="protein sequence ID" value="KAL0948931.1"/>
    <property type="molecule type" value="Genomic_DNA"/>
</dbReference>
<accession>A0ABR3IZX8</accession>
<evidence type="ECO:0000313" key="3">
    <source>
        <dbReference type="EMBL" id="KAL0948931.1"/>
    </source>
</evidence>
<dbReference type="InterPro" id="IPR036691">
    <property type="entry name" value="Endo/exonu/phosph_ase_sf"/>
</dbReference>
<evidence type="ECO:0000313" key="4">
    <source>
        <dbReference type="Proteomes" id="UP001556367"/>
    </source>
</evidence>
<dbReference type="InterPro" id="IPR001680">
    <property type="entry name" value="WD40_rpt"/>
</dbReference>
<feature type="compositionally biased region" description="Low complexity" evidence="1">
    <location>
        <begin position="198"/>
        <end position="214"/>
    </location>
</feature>
<dbReference type="InterPro" id="IPR036322">
    <property type="entry name" value="WD40_repeat_dom_sf"/>
</dbReference>
<dbReference type="Gene3D" id="2.130.10.10">
    <property type="entry name" value="YVTN repeat-like/Quinoprotein amine dehydrogenase"/>
    <property type="match status" value="1"/>
</dbReference>
<feature type="compositionally biased region" description="Low complexity" evidence="1">
    <location>
        <begin position="142"/>
        <end position="154"/>
    </location>
</feature>
<feature type="compositionally biased region" description="Polar residues" evidence="1">
    <location>
        <begin position="400"/>
        <end position="409"/>
    </location>
</feature>
<feature type="region of interest" description="Disordered" evidence="1">
    <location>
        <begin position="267"/>
        <end position="627"/>
    </location>
</feature>
<dbReference type="InterPro" id="IPR046985">
    <property type="entry name" value="IP5"/>
</dbReference>
<sequence length="1142" mass="122280">MAEHSDSSIDADTPLPVKSLRSRFEQLSTADEQFFADSDRDVRRRSAQPLLTPDRELVPRPRASSGTFTHPYVDAHHLRSSSSASDLPHPTASDVSPGTKRPPPPPPSPRRSPLLRPAPPPSQSLPDEADPGSVSALRNKFNSSPNSRVSSPRPETQNDPPTKPVIPLRPSMRSSESDSTGSVTPPNLPARRISHPRTSSTASSSSSITSNETTQRPGIARPPSPSSAASSIRSSLHRPVPPPPHSASSGQFDSALLPSATVASLRNRFSLSAPGPPSRTSSPRPDHPVSEPNDYIPAIPQRQPIHIIQPIAASPEELTPQSAVSIHDSTNPLSSSDSLPPTLPPRRATVAPSVIRTPSLHSQGASSSSTTTSDSYSDTMNSNASSSSSFSLSPSGSDPFRSSNDSYQEPSVSPAPAIPPRPSPRPPTLVLHPSPEQVLEEPFSGPEHNAPHEASASPTLPPRKFVSLPANGLIDSAAATRASPTPPKPPPRHRTTMGTTTSPSETAAPTPSRTFASRPIPPPPRPRPTIVPEVPEPAPSSASSSVAPPPLPVRRGNAVSPDEAKPAGMSRLPPPPTRTIAIGDKLPPARRPQACSSDEDSGDEVEQKDTGVDLLPDSSHSSRRPPVLPMAQAAKISVPTYTGHVCVSGTTIVVASHHHVKIYELAATAALPVLNIDTKEMGAKDAKITSLEMRTVDPEADRGCILWVGTREGHLIELDTRTGAVLAVRYSAHLHPIVHIFRYGRSMASLDDSGKALVFDPESDTQQVDLQLTTPRVVRVTEKLEFVKVLGGRLWTAARGDAHGHGTPSRTPIIRIYDLFNLGAGAGTGRSVMPTEHVGPVTAAAILPSEPETVYVGHEEGFVSVWMLAGVDGWPKCTDVVRVSTSDVLSLEGVNNRLWAGGRNGMIAAYDVTVRPWVVTNSWAAHPGLPVLRLAVDHYGIEKAGHLCVISVGRDEQVRFWDGLLGSDWIDDELAKHEKEFSQFRDLRLLVVSWNVDAAKPDALTGSPANISFLQAALSSVDSPDVIVFGFQEVIDLESRKMTAKNVLLGKKRPEDGGLSDRVTGAYKRWYDRLVSVVRASMPPEAPYAVVHTESLVGLFTCIFVKNSERPAMRDMAITTIKRGVGGRYGNKVHFYCNQHSP</sequence>
<evidence type="ECO:0000256" key="1">
    <source>
        <dbReference type="SAM" id="MobiDB-lite"/>
    </source>
</evidence>
<keyword evidence="4" id="KW-1185">Reference proteome</keyword>
<feature type="compositionally biased region" description="Pro residues" evidence="1">
    <location>
        <begin position="519"/>
        <end position="538"/>
    </location>
</feature>
<feature type="compositionally biased region" description="Low complexity" evidence="1">
    <location>
        <begin position="296"/>
        <end position="315"/>
    </location>
</feature>
<dbReference type="SUPFAM" id="SSF56219">
    <property type="entry name" value="DNase I-like"/>
    <property type="match status" value="1"/>
</dbReference>
<feature type="domain" description="Inositol polyphosphate-related phosphatase" evidence="2">
    <location>
        <begin position="992"/>
        <end position="1132"/>
    </location>
</feature>
<protein>
    <recommendedName>
        <fullName evidence="2">Inositol polyphosphate-related phosphatase domain-containing protein</fullName>
    </recommendedName>
</protein>